<evidence type="ECO:0000313" key="1">
    <source>
        <dbReference type="EMBL" id="SQB25831.1"/>
    </source>
</evidence>
<dbReference type="Proteomes" id="UP000251584">
    <property type="component" value="Unassembled WGS sequence"/>
</dbReference>
<reference evidence="1 2" key="1">
    <citation type="submission" date="2018-06" db="EMBL/GenBank/DDBJ databases">
        <authorList>
            <consortium name="Pathogen Informatics"/>
            <person name="Doyle S."/>
        </authorList>
    </citation>
    <scope>NUCLEOTIDE SEQUENCE [LARGE SCALE GENOMIC DNA]</scope>
    <source>
        <strain evidence="1 2">NCTC10786</strain>
    </source>
</reference>
<evidence type="ECO:0000313" key="2">
    <source>
        <dbReference type="Proteomes" id="UP000251584"/>
    </source>
</evidence>
<organism evidence="1 2">
    <name type="scientific">Citrobacter koseri</name>
    <name type="common">Citrobacter diversus</name>
    <dbReference type="NCBI Taxonomy" id="545"/>
    <lineage>
        <taxon>Bacteria</taxon>
        <taxon>Pseudomonadati</taxon>
        <taxon>Pseudomonadota</taxon>
        <taxon>Gammaproteobacteria</taxon>
        <taxon>Enterobacterales</taxon>
        <taxon>Enterobacteriaceae</taxon>
        <taxon>Citrobacter</taxon>
    </lineage>
</organism>
<dbReference type="EMBL" id="UAVY01000002">
    <property type="protein sequence ID" value="SQB25831.1"/>
    <property type="molecule type" value="Genomic_DNA"/>
</dbReference>
<accession>A0A2X2VJM1</accession>
<sequence length="49" mass="5590">MPLHGLTKTQQPGLKKQTTTQIFLMFTLDAFTVTIVCKDASRYNLNPNY</sequence>
<gene>
    <name evidence="1" type="ORF">NCTC10786_01522</name>
</gene>
<name>A0A2X2VJM1_CITKO</name>
<proteinExistence type="predicted"/>
<dbReference type="AlphaFoldDB" id="A0A2X2VJM1"/>
<protein>
    <submittedName>
        <fullName evidence="1">Uncharacterized protein</fullName>
    </submittedName>
</protein>